<evidence type="ECO:0000313" key="2">
    <source>
        <dbReference type="Proteomes" id="UP000190395"/>
    </source>
</evidence>
<organism evidence="1 2">
    <name type="scientific">Treponema berlinense</name>
    <dbReference type="NCBI Taxonomy" id="225004"/>
    <lineage>
        <taxon>Bacteria</taxon>
        <taxon>Pseudomonadati</taxon>
        <taxon>Spirochaetota</taxon>
        <taxon>Spirochaetia</taxon>
        <taxon>Spirochaetales</taxon>
        <taxon>Treponemataceae</taxon>
        <taxon>Treponema</taxon>
    </lineage>
</organism>
<proteinExistence type="predicted"/>
<dbReference type="GeneID" id="303368170"/>
<accession>A0A1T4QE51</accession>
<dbReference type="SUPFAM" id="SSF109604">
    <property type="entry name" value="HD-domain/PDEase-like"/>
    <property type="match status" value="1"/>
</dbReference>
<evidence type="ECO:0008006" key="3">
    <source>
        <dbReference type="Google" id="ProtNLM"/>
    </source>
</evidence>
<reference evidence="1 2" key="1">
    <citation type="submission" date="2017-02" db="EMBL/GenBank/DDBJ databases">
        <authorList>
            <person name="Peterson S.W."/>
        </authorList>
    </citation>
    <scope>NUCLEOTIDE SEQUENCE [LARGE SCALE GENOMIC DNA]</scope>
    <source>
        <strain evidence="1 2">ATCC BAA-909</strain>
    </source>
</reference>
<dbReference type="OrthoDB" id="247014at2"/>
<evidence type="ECO:0000313" key="1">
    <source>
        <dbReference type="EMBL" id="SKA01974.1"/>
    </source>
</evidence>
<sequence length="278" mass="31105">MKSVKEMSVDQKLVQLAKEIIELTPEKDELPLKVIEILINDEEVQAIQDYANTVSIVRLGFNDHGPVHMRTVCRNALKMLKILYTCGIKTSLENENAGSFSDSVTAVVIASFFHDFGMTIGRQDHELYSGILAFNMIERILKTVLPESKDLNRRVIIRSMALEGILGHMGTRKIHSIEAGLILIADGCDMTKGRARIPMEMNSKPSVGDIHKYSANSIEKVKILQGKEKPIKIEVHMSADVGFFQIEEVLLQKINNSPAKNLVELFAGVEGQDEKQYL</sequence>
<dbReference type="STRING" id="225004.SAMN02745152_01943"/>
<dbReference type="Gene3D" id="1.10.3210.10">
    <property type="entry name" value="Hypothetical protein af1432"/>
    <property type="match status" value="1"/>
</dbReference>
<dbReference type="PANTHER" id="PTHR40517:SF1">
    <property type="entry name" value="METAL-DEPENDENT PHOSPHOHYDROLASE, HD SUPERFAMILY-RELATED"/>
    <property type="match status" value="1"/>
</dbReference>
<keyword evidence="2" id="KW-1185">Reference proteome</keyword>
<gene>
    <name evidence="1" type="ORF">SAMN02745152_01943</name>
</gene>
<name>A0A1T4QE51_9SPIR</name>
<dbReference type="Proteomes" id="UP000190395">
    <property type="component" value="Unassembled WGS sequence"/>
</dbReference>
<dbReference type="AlphaFoldDB" id="A0A1T4QE51"/>
<dbReference type="EMBL" id="FUXC01000013">
    <property type="protein sequence ID" value="SKA01974.1"/>
    <property type="molecule type" value="Genomic_DNA"/>
</dbReference>
<dbReference type="PANTHER" id="PTHR40517">
    <property type="entry name" value="METAL-DEPENDENT PHOSPHOHYDROLASE, HD SUPERFAMILY-RELATED"/>
    <property type="match status" value="1"/>
</dbReference>
<protein>
    <recommendedName>
        <fullName evidence="3">HD/PDEase domain-containing protein</fullName>
    </recommendedName>
</protein>
<dbReference type="RefSeq" id="WP_078931683.1">
    <property type="nucleotide sequence ID" value="NZ_CAMCOW010000074.1"/>
</dbReference>
<dbReference type="InterPro" id="IPR039967">
    <property type="entry name" value="MJ1020-like"/>
</dbReference>